<dbReference type="Proteomes" id="UP001324115">
    <property type="component" value="Unassembled WGS sequence"/>
</dbReference>
<organism evidence="1 2">
    <name type="scientific">Quercus rubra</name>
    <name type="common">Northern red oak</name>
    <name type="synonym">Quercus borealis</name>
    <dbReference type="NCBI Taxonomy" id="3512"/>
    <lineage>
        <taxon>Eukaryota</taxon>
        <taxon>Viridiplantae</taxon>
        <taxon>Streptophyta</taxon>
        <taxon>Embryophyta</taxon>
        <taxon>Tracheophyta</taxon>
        <taxon>Spermatophyta</taxon>
        <taxon>Magnoliopsida</taxon>
        <taxon>eudicotyledons</taxon>
        <taxon>Gunneridae</taxon>
        <taxon>Pentapetalae</taxon>
        <taxon>rosids</taxon>
        <taxon>fabids</taxon>
        <taxon>Fagales</taxon>
        <taxon>Fagaceae</taxon>
        <taxon>Quercus</taxon>
    </lineage>
</organism>
<protein>
    <submittedName>
        <fullName evidence="1">Uncharacterized protein</fullName>
    </submittedName>
</protein>
<sequence length="88" mass="9932">MFGGIVSIKAHRGMVPDKLFEAMFKYFSWHNYNGMLPLNSLYFNARIIKFCKFSPIHVGTLPNSLFSPRSKNTKAVQFCNGKGSSPVI</sequence>
<dbReference type="EMBL" id="JAXUIC010000009">
    <property type="protein sequence ID" value="KAK4573641.1"/>
    <property type="molecule type" value="Genomic_DNA"/>
</dbReference>
<keyword evidence="2" id="KW-1185">Reference proteome</keyword>
<proteinExistence type="predicted"/>
<comment type="caution">
    <text evidence="1">The sequence shown here is derived from an EMBL/GenBank/DDBJ whole genome shotgun (WGS) entry which is preliminary data.</text>
</comment>
<dbReference type="AlphaFoldDB" id="A0AAN7EKM6"/>
<name>A0AAN7EKM6_QUERU</name>
<reference evidence="1 2" key="1">
    <citation type="journal article" date="2023" name="G3 (Bethesda)">
        <title>A haplotype-resolved chromosome-scale genome for Quercus rubra L. provides insights into the genetics of adaptive traits for red oak species.</title>
        <authorList>
            <person name="Kapoor B."/>
            <person name="Jenkins J."/>
            <person name="Schmutz J."/>
            <person name="Zhebentyayeva T."/>
            <person name="Kuelheim C."/>
            <person name="Coggeshall M."/>
            <person name="Heim C."/>
            <person name="Lasky J.R."/>
            <person name="Leites L."/>
            <person name="Islam-Faridi N."/>
            <person name="Romero-Severson J."/>
            <person name="DeLeo V.L."/>
            <person name="Lucas S.M."/>
            <person name="Lazic D."/>
            <person name="Gailing O."/>
            <person name="Carlson J."/>
            <person name="Staton M."/>
        </authorList>
    </citation>
    <scope>NUCLEOTIDE SEQUENCE [LARGE SCALE GENOMIC DNA]</scope>
    <source>
        <strain evidence="1">Pseudo-F2</strain>
    </source>
</reference>
<accession>A0AAN7EKM6</accession>
<evidence type="ECO:0000313" key="1">
    <source>
        <dbReference type="EMBL" id="KAK4573641.1"/>
    </source>
</evidence>
<gene>
    <name evidence="1" type="ORF">RGQ29_031549</name>
</gene>
<evidence type="ECO:0000313" key="2">
    <source>
        <dbReference type="Proteomes" id="UP001324115"/>
    </source>
</evidence>